<dbReference type="KEGG" id="mfy:HH212_24710"/>
<proteinExistence type="predicted"/>
<reference evidence="1 2" key="1">
    <citation type="submission" date="2020-04" db="EMBL/GenBank/DDBJ databases">
        <title>Genome sequencing of novel species.</title>
        <authorList>
            <person name="Heo J."/>
            <person name="Kim S.-J."/>
            <person name="Kim J.-S."/>
            <person name="Hong S.-B."/>
            <person name="Kwon S.-W."/>
        </authorList>
    </citation>
    <scope>NUCLEOTIDE SEQUENCE [LARGE SCALE GENOMIC DNA]</scope>
    <source>
        <strain evidence="1 2">GN2-R2</strain>
    </source>
</reference>
<dbReference type="AlphaFoldDB" id="A0A7Z2W0D3"/>
<sequence>MSDIDQHLVSEARRVRAALEALVARFDRLLKQGEGIAQSSIAAQNLLLKMETSRLRDELRALDRFGTIYGARQPYSDVERVFFGVAVRQAHAEFSRFPVTGPANPDWAADLRKVRHQLTQSLESLHRYFPDA</sequence>
<organism evidence="1 2">
    <name type="scientific">Massilia forsythiae</name>
    <dbReference type="NCBI Taxonomy" id="2728020"/>
    <lineage>
        <taxon>Bacteria</taxon>
        <taxon>Pseudomonadati</taxon>
        <taxon>Pseudomonadota</taxon>
        <taxon>Betaproteobacteria</taxon>
        <taxon>Burkholderiales</taxon>
        <taxon>Oxalobacteraceae</taxon>
        <taxon>Telluria group</taxon>
        <taxon>Massilia</taxon>
    </lineage>
</organism>
<dbReference type="EMBL" id="CP051685">
    <property type="protein sequence ID" value="QJE02813.1"/>
    <property type="molecule type" value="Genomic_DNA"/>
</dbReference>
<evidence type="ECO:0000313" key="1">
    <source>
        <dbReference type="EMBL" id="QJE02813.1"/>
    </source>
</evidence>
<name>A0A7Z2W0D3_9BURK</name>
<protein>
    <submittedName>
        <fullName evidence="1">Uncharacterized protein</fullName>
    </submittedName>
</protein>
<dbReference type="RefSeq" id="WP_170204895.1">
    <property type="nucleotide sequence ID" value="NZ_CP051685.1"/>
</dbReference>
<evidence type="ECO:0000313" key="2">
    <source>
        <dbReference type="Proteomes" id="UP000502415"/>
    </source>
</evidence>
<gene>
    <name evidence="1" type="ORF">HH212_24710</name>
</gene>
<keyword evidence="2" id="KW-1185">Reference proteome</keyword>
<dbReference type="Proteomes" id="UP000502415">
    <property type="component" value="Chromosome"/>
</dbReference>
<accession>A0A7Z2W0D3</accession>